<proteinExistence type="predicted"/>
<comment type="caution">
    <text evidence="1">The sequence shown here is derived from an EMBL/GenBank/DDBJ whole genome shotgun (WGS) entry which is preliminary data.</text>
</comment>
<gene>
    <name evidence="1" type="ORF">QQF64_010944</name>
</gene>
<protein>
    <submittedName>
        <fullName evidence="1">Uncharacterized protein</fullName>
    </submittedName>
</protein>
<reference evidence="1 2" key="1">
    <citation type="submission" date="2023-09" db="EMBL/GenBank/DDBJ databases">
        <authorList>
            <person name="Wang M."/>
        </authorList>
    </citation>
    <scope>NUCLEOTIDE SEQUENCE [LARGE SCALE GENOMIC DNA]</scope>
    <source>
        <strain evidence="1">GT-2023</strain>
        <tissue evidence="1">Liver</tissue>
    </source>
</reference>
<organism evidence="1 2">
    <name type="scientific">Cirrhinus molitorella</name>
    <name type="common">mud carp</name>
    <dbReference type="NCBI Taxonomy" id="172907"/>
    <lineage>
        <taxon>Eukaryota</taxon>
        <taxon>Metazoa</taxon>
        <taxon>Chordata</taxon>
        <taxon>Craniata</taxon>
        <taxon>Vertebrata</taxon>
        <taxon>Euteleostomi</taxon>
        <taxon>Actinopterygii</taxon>
        <taxon>Neopterygii</taxon>
        <taxon>Teleostei</taxon>
        <taxon>Ostariophysi</taxon>
        <taxon>Cypriniformes</taxon>
        <taxon>Cyprinidae</taxon>
        <taxon>Labeoninae</taxon>
        <taxon>Labeonini</taxon>
        <taxon>Cirrhinus</taxon>
    </lineage>
</organism>
<keyword evidence="2" id="KW-1185">Reference proteome</keyword>
<dbReference type="Proteomes" id="UP001558613">
    <property type="component" value="Unassembled WGS sequence"/>
</dbReference>
<dbReference type="EMBL" id="JAYMGO010000017">
    <property type="protein sequence ID" value="KAL1257700.1"/>
    <property type="molecule type" value="Genomic_DNA"/>
</dbReference>
<accession>A0ABR3LYR4</accession>
<name>A0ABR3LYR4_9TELE</name>
<evidence type="ECO:0000313" key="1">
    <source>
        <dbReference type="EMBL" id="KAL1257700.1"/>
    </source>
</evidence>
<sequence length="80" mass="9020">MTLICSDTSKRMQEHLRFLILCEGTDQGFQRDARVYQIPVAYRLALEGSSFTSELNENANLLPPAVSILNGEVKIHRLSL</sequence>
<evidence type="ECO:0000313" key="2">
    <source>
        <dbReference type="Proteomes" id="UP001558613"/>
    </source>
</evidence>